<feature type="domain" description="Sulfatase N-terminal" evidence="5">
    <location>
        <begin position="9"/>
        <end position="412"/>
    </location>
</feature>
<evidence type="ECO:0000256" key="4">
    <source>
        <dbReference type="ARBA" id="ARBA00022837"/>
    </source>
</evidence>
<dbReference type="PANTHER" id="PTHR42693:SF53">
    <property type="entry name" value="ENDO-4-O-SULFATASE"/>
    <property type="match status" value="1"/>
</dbReference>
<accession>A0ABU0PC19</accession>
<keyword evidence="7" id="KW-1185">Reference proteome</keyword>
<keyword evidence="4" id="KW-0106">Calcium</keyword>
<keyword evidence="3" id="KW-0378">Hydrolase</keyword>
<proteinExistence type="inferred from homology"/>
<comment type="caution">
    <text evidence="6">The sequence shown here is derived from an EMBL/GenBank/DDBJ whole genome shotgun (WGS) entry which is preliminary data.</text>
</comment>
<evidence type="ECO:0000256" key="1">
    <source>
        <dbReference type="ARBA" id="ARBA00008779"/>
    </source>
</evidence>
<dbReference type="Gene3D" id="3.40.720.10">
    <property type="entry name" value="Alkaline Phosphatase, subunit A"/>
    <property type="match status" value="1"/>
</dbReference>
<comment type="similarity">
    <text evidence="1">Belongs to the sulfatase family.</text>
</comment>
<dbReference type="PANTHER" id="PTHR42693">
    <property type="entry name" value="ARYLSULFATASE FAMILY MEMBER"/>
    <property type="match status" value="1"/>
</dbReference>
<evidence type="ECO:0000259" key="5">
    <source>
        <dbReference type="Pfam" id="PF00884"/>
    </source>
</evidence>
<dbReference type="Gene3D" id="3.30.1120.10">
    <property type="match status" value="1"/>
</dbReference>
<sequence length="528" mass="58114">MPVSPGDRPNIVLILADDLGFSDIGCFGGEIPTPNLDALAADGVRLTQFYNTARCSPSRASLLTGLHPHQTGVGILTRDDRPAGYSGTLNDQCATIAEVLGDAGYATHMAGKWHVSGRIGAPNGTWPTRRGFDKFYGTLDGGGSYFAPPTLMDGEVLVDAPADFYYTDAVAGFAADAIREHVEERPDQPFFSYVAFTAPHWPLHAPESAIEQHAGRYDQGWAFAREARVDRQRALGLFGESDFLESDADPRVPDWSEEDDQNWQARRMEVYAAQVALMDEGIGRILRVLEESGVAENTCVIFLSDNGGCAEEILPGGGRLPFARTMTNGDPIAFGNTSDVWPGAVDTFASYGRAWANVSNAPFREYKHWVHEGGISTPFIVRWPASVSADVAIQNHPHQLTDVMATFVEMVGATYPGERDGQPVLRMEGVSMLPTWRGEPEEGERTLFWEHEGNAAVRRGRWKLVRKYPAPWELYDIDADRGERTNLALDERPIVRELSDAFAEWSGRVEVVPREIWEPLYAPTALGG</sequence>
<protein>
    <submittedName>
        <fullName evidence="6">Arylsulfatase A-like enzyme</fullName>
    </submittedName>
</protein>
<dbReference type="RefSeq" id="WP_307361716.1">
    <property type="nucleotide sequence ID" value="NZ_JAUSXK010000001.1"/>
</dbReference>
<dbReference type="InterPro" id="IPR000917">
    <property type="entry name" value="Sulfatase_N"/>
</dbReference>
<dbReference type="InterPro" id="IPR017850">
    <property type="entry name" value="Alkaline_phosphatase_core_sf"/>
</dbReference>
<dbReference type="EMBL" id="JAUSXK010000001">
    <property type="protein sequence ID" value="MDQ0644216.1"/>
    <property type="molecule type" value="Genomic_DNA"/>
</dbReference>
<dbReference type="Pfam" id="PF00884">
    <property type="entry name" value="Sulfatase"/>
    <property type="match status" value="1"/>
</dbReference>
<evidence type="ECO:0000256" key="2">
    <source>
        <dbReference type="ARBA" id="ARBA00022723"/>
    </source>
</evidence>
<dbReference type="SUPFAM" id="SSF53649">
    <property type="entry name" value="Alkaline phosphatase-like"/>
    <property type="match status" value="1"/>
</dbReference>
<organism evidence="6 7">
    <name type="scientific">Microbacterium murale</name>
    <dbReference type="NCBI Taxonomy" id="1081040"/>
    <lineage>
        <taxon>Bacteria</taxon>
        <taxon>Bacillati</taxon>
        <taxon>Actinomycetota</taxon>
        <taxon>Actinomycetes</taxon>
        <taxon>Micrococcales</taxon>
        <taxon>Microbacteriaceae</taxon>
        <taxon>Microbacterium</taxon>
    </lineage>
</organism>
<reference evidence="6 7" key="1">
    <citation type="submission" date="2023-07" db="EMBL/GenBank/DDBJ databases">
        <title>Comparative genomics of wheat-associated soil bacteria to identify genetic determinants of phenazine resistance.</title>
        <authorList>
            <person name="Mouncey N."/>
        </authorList>
    </citation>
    <scope>NUCLEOTIDE SEQUENCE [LARGE SCALE GENOMIC DNA]</scope>
    <source>
        <strain evidence="6 7">W2I7</strain>
    </source>
</reference>
<evidence type="ECO:0000313" key="7">
    <source>
        <dbReference type="Proteomes" id="UP001239085"/>
    </source>
</evidence>
<dbReference type="InterPro" id="IPR050738">
    <property type="entry name" value="Sulfatase"/>
</dbReference>
<gene>
    <name evidence="6" type="ORF">QFZ46_002376</name>
</gene>
<evidence type="ECO:0000256" key="3">
    <source>
        <dbReference type="ARBA" id="ARBA00022801"/>
    </source>
</evidence>
<keyword evidence="2" id="KW-0479">Metal-binding</keyword>
<name>A0ABU0PC19_9MICO</name>
<dbReference type="PROSITE" id="PS00149">
    <property type="entry name" value="SULFATASE_2"/>
    <property type="match status" value="1"/>
</dbReference>
<dbReference type="Proteomes" id="UP001239085">
    <property type="component" value="Unassembled WGS sequence"/>
</dbReference>
<dbReference type="CDD" id="cd16025">
    <property type="entry name" value="PAS_like"/>
    <property type="match status" value="1"/>
</dbReference>
<evidence type="ECO:0000313" key="6">
    <source>
        <dbReference type="EMBL" id="MDQ0644216.1"/>
    </source>
</evidence>
<dbReference type="InterPro" id="IPR024607">
    <property type="entry name" value="Sulfatase_CS"/>
</dbReference>